<dbReference type="STRING" id="372326.A0A1V4KZT6"/>
<name>A0A1V4KZT6_PATFA</name>
<feature type="compositionally biased region" description="Polar residues" evidence="1">
    <location>
        <begin position="77"/>
        <end position="90"/>
    </location>
</feature>
<evidence type="ECO:0000313" key="3">
    <source>
        <dbReference type="Proteomes" id="UP000190648"/>
    </source>
</evidence>
<sequence length="124" mass="13695">MTPSRANAFLTPNASWDFSKSPINITKKSSETVAQEPNLKSQVSPAAESIQEEQTTTSLKGDTANESDEKTFIGRLNETSPVSADTTTPETKSDDIKEQEHDVPYFRFVFICFTSLLCVQSLLT</sequence>
<keyword evidence="3" id="KW-1185">Reference proteome</keyword>
<gene>
    <name evidence="2" type="ORF">AV530_014259</name>
</gene>
<dbReference type="AlphaFoldDB" id="A0A1V4KZT6"/>
<proteinExistence type="predicted"/>
<accession>A0A1V4KZT6</accession>
<organism evidence="2 3">
    <name type="scientific">Patagioenas fasciata monilis</name>
    <dbReference type="NCBI Taxonomy" id="372326"/>
    <lineage>
        <taxon>Eukaryota</taxon>
        <taxon>Metazoa</taxon>
        <taxon>Chordata</taxon>
        <taxon>Craniata</taxon>
        <taxon>Vertebrata</taxon>
        <taxon>Euteleostomi</taxon>
        <taxon>Archelosauria</taxon>
        <taxon>Archosauria</taxon>
        <taxon>Dinosauria</taxon>
        <taxon>Saurischia</taxon>
        <taxon>Theropoda</taxon>
        <taxon>Coelurosauria</taxon>
        <taxon>Aves</taxon>
        <taxon>Neognathae</taxon>
        <taxon>Neoaves</taxon>
        <taxon>Columbimorphae</taxon>
        <taxon>Columbiformes</taxon>
        <taxon>Columbidae</taxon>
        <taxon>Patagioenas</taxon>
    </lineage>
</organism>
<comment type="caution">
    <text evidence="2">The sequence shown here is derived from an EMBL/GenBank/DDBJ whole genome shotgun (WGS) entry which is preliminary data.</text>
</comment>
<feature type="region of interest" description="Disordered" evidence="1">
    <location>
        <begin position="27"/>
        <end position="97"/>
    </location>
</feature>
<dbReference type="Proteomes" id="UP000190648">
    <property type="component" value="Unassembled WGS sequence"/>
</dbReference>
<dbReference type="OrthoDB" id="10023951at2759"/>
<feature type="compositionally biased region" description="Polar residues" evidence="1">
    <location>
        <begin position="27"/>
        <end position="44"/>
    </location>
</feature>
<evidence type="ECO:0000313" key="2">
    <source>
        <dbReference type="EMBL" id="OPJ89999.1"/>
    </source>
</evidence>
<reference evidence="2 3" key="1">
    <citation type="submission" date="2016-02" db="EMBL/GenBank/DDBJ databases">
        <title>Band-tailed pigeon sequencing and assembly.</title>
        <authorList>
            <person name="Soares A.E."/>
            <person name="Novak B.J."/>
            <person name="Rice E.S."/>
            <person name="O'Connell B."/>
            <person name="Chang D."/>
            <person name="Weber S."/>
            <person name="Shapiro B."/>
        </authorList>
    </citation>
    <scope>NUCLEOTIDE SEQUENCE [LARGE SCALE GENOMIC DNA]</scope>
    <source>
        <strain evidence="2">BTP2013</strain>
        <tissue evidence="2">Blood</tissue>
    </source>
</reference>
<evidence type="ECO:0000256" key="1">
    <source>
        <dbReference type="SAM" id="MobiDB-lite"/>
    </source>
</evidence>
<protein>
    <submittedName>
        <fullName evidence="2">Uncharacterized protein</fullName>
    </submittedName>
</protein>
<dbReference type="EMBL" id="LSYS01000669">
    <property type="protein sequence ID" value="OPJ89999.1"/>
    <property type="molecule type" value="Genomic_DNA"/>
</dbReference>